<evidence type="ECO:0000259" key="7">
    <source>
        <dbReference type="Pfam" id="PF04613"/>
    </source>
</evidence>
<evidence type="ECO:0000313" key="8">
    <source>
        <dbReference type="EMBL" id="SVC34978.1"/>
    </source>
</evidence>
<evidence type="ECO:0000256" key="2">
    <source>
        <dbReference type="ARBA" id="ARBA00022556"/>
    </source>
</evidence>
<evidence type="ECO:0000256" key="5">
    <source>
        <dbReference type="ARBA" id="ARBA00023098"/>
    </source>
</evidence>
<keyword evidence="5" id="KW-0443">Lipid metabolism</keyword>
<dbReference type="PANTHER" id="PTHR43378">
    <property type="entry name" value="UDP-3-O-ACYLGLUCOSAMINE N-ACYLTRANSFERASE"/>
    <property type="match status" value="1"/>
</dbReference>
<feature type="non-terminal residue" evidence="8">
    <location>
        <position position="186"/>
    </location>
</feature>
<dbReference type="Pfam" id="PF00132">
    <property type="entry name" value="Hexapep"/>
    <property type="match status" value="1"/>
</dbReference>
<sequence length="186" mass="19801">MKLTEIAEQFQLEYHGDADLEIRGIAGLRDAEADQLTFLFDNRYRALLSESQAGAVVVRAADATDGSRNYLIADNPRLAWARIATLFDTAPLVMPFIDETAWISDLAKVADGVAIGPGAVLRPGVEIAEGVQLGSGCYLGEGVCIGAGTRIMPNTVIYHDVSVGENCVIHANVVIGADGFGFEFDA</sequence>
<dbReference type="EMBL" id="UINC01086478">
    <property type="protein sequence ID" value="SVC34978.1"/>
    <property type="molecule type" value="Genomic_DNA"/>
</dbReference>
<organism evidence="8">
    <name type="scientific">marine metagenome</name>
    <dbReference type="NCBI Taxonomy" id="408172"/>
    <lineage>
        <taxon>unclassified sequences</taxon>
        <taxon>metagenomes</taxon>
        <taxon>ecological metagenomes</taxon>
    </lineage>
</organism>
<dbReference type="InterPro" id="IPR011004">
    <property type="entry name" value="Trimer_LpxA-like_sf"/>
</dbReference>
<evidence type="ECO:0000256" key="4">
    <source>
        <dbReference type="ARBA" id="ARBA00022737"/>
    </source>
</evidence>
<dbReference type="InterPro" id="IPR007691">
    <property type="entry name" value="LpxD"/>
</dbReference>
<dbReference type="GO" id="GO:0009245">
    <property type="term" value="P:lipid A biosynthetic process"/>
    <property type="evidence" value="ECO:0007669"/>
    <property type="project" value="UniProtKB-KW"/>
</dbReference>
<dbReference type="GO" id="GO:0016020">
    <property type="term" value="C:membrane"/>
    <property type="evidence" value="ECO:0007669"/>
    <property type="project" value="GOC"/>
</dbReference>
<dbReference type="InterPro" id="IPR020573">
    <property type="entry name" value="UDP_GlcNAc_AcTrfase_non-rep"/>
</dbReference>
<dbReference type="InterPro" id="IPR001451">
    <property type="entry name" value="Hexapep"/>
</dbReference>
<dbReference type="Gene3D" id="3.40.1390.10">
    <property type="entry name" value="MurE/MurF, N-terminal domain"/>
    <property type="match status" value="1"/>
</dbReference>
<dbReference type="AlphaFoldDB" id="A0A382LDV1"/>
<keyword evidence="4" id="KW-0677">Repeat</keyword>
<protein>
    <recommendedName>
        <fullName evidence="7">UDP-3-O-[3-hydroxymyristoyl] glucosamine N-acyltransferase non-repeat region domain-containing protein</fullName>
    </recommendedName>
</protein>
<keyword evidence="3" id="KW-0808">Transferase</keyword>
<dbReference type="PANTHER" id="PTHR43378:SF2">
    <property type="entry name" value="UDP-3-O-ACYLGLUCOSAMINE N-ACYLTRANSFERASE 1, MITOCHONDRIAL-RELATED"/>
    <property type="match status" value="1"/>
</dbReference>
<dbReference type="SUPFAM" id="SSF51161">
    <property type="entry name" value="Trimeric LpxA-like enzymes"/>
    <property type="match status" value="1"/>
</dbReference>
<keyword evidence="2" id="KW-0441">Lipid A biosynthesis</keyword>
<gene>
    <name evidence="8" type="ORF">METZ01_LOCUS287832</name>
</gene>
<name>A0A382LDV1_9ZZZZ</name>
<dbReference type="GO" id="GO:0016410">
    <property type="term" value="F:N-acyltransferase activity"/>
    <property type="evidence" value="ECO:0007669"/>
    <property type="project" value="InterPro"/>
</dbReference>
<evidence type="ECO:0000256" key="6">
    <source>
        <dbReference type="ARBA" id="ARBA00023315"/>
    </source>
</evidence>
<reference evidence="8" key="1">
    <citation type="submission" date="2018-05" db="EMBL/GenBank/DDBJ databases">
        <authorList>
            <person name="Lanie J.A."/>
            <person name="Ng W.-L."/>
            <person name="Kazmierczak K.M."/>
            <person name="Andrzejewski T.M."/>
            <person name="Davidsen T.M."/>
            <person name="Wayne K.J."/>
            <person name="Tettelin H."/>
            <person name="Glass J.I."/>
            <person name="Rusch D."/>
            <person name="Podicherti R."/>
            <person name="Tsui H.-C.T."/>
            <person name="Winkler M.E."/>
        </authorList>
    </citation>
    <scope>NUCLEOTIDE SEQUENCE</scope>
</reference>
<evidence type="ECO:0000256" key="1">
    <source>
        <dbReference type="ARBA" id="ARBA00022516"/>
    </source>
</evidence>
<keyword evidence="6" id="KW-0012">Acyltransferase</keyword>
<feature type="domain" description="UDP-3-O-[3-hydroxymyristoyl] glucosamine N-acyltransferase non-repeat region" evidence="7">
    <location>
        <begin position="19"/>
        <end position="86"/>
    </location>
</feature>
<dbReference type="Gene3D" id="2.160.10.10">
    <property type="entry name" value="Hexapeptide repeat proteins"/>
    <property type="match status" value="1"/>
</dbReference>
<proteinExistence type="predicted"/>
<dbReference type="Pfam" id="PF04613">
    <property type="entry name" value="LpxD"/>
    <property type="match status" value="1"/>
</dbReference>
<accession>A0A382LDV1</accession>
<keyword evidence="1" id="KW-0444">Lipid biosynthesis</keyword>
<evidence type="ECO:0000256" key="3">
    <source>
        <dbReference type="ARBA" id="ARBA00022679"/>
    </source>
</evidence>